<accession>A0A4R6UHD1</accession>
<name>A0A4R6UHD1_9GAMM</name>
<evidence type="ECO:0000313" key="2">
    <source>
        <dbReference type="Proteomes" id="UP000295375"/>
    </source>
</evidence>
<sequence length="86" mass="9251">MGLWIADSGLSEDKIANGVAAADKVLKDMGVAPEAAYQAVNAMLEGEEDFDRDAADAWENAETAAFRVVFAGMEHWPEEAALTLKH</sequence>
<dbReference type="RefSeq" id="WP_133592708.1">
    <property type="nucleotide sequence ID" value="NZ_CP037953.1"/>
</dbReference>
<comment type="caution">
    <text evidence="1">The sequence shown here is derived from an EMBL/GenBank/DDBJ whole genome shotgun (WGS) entry which is preliminary data.</text>
</comment>
<protein>
    <submittedName>
        <fullName evidence="1">Uncharacterized protein</fullName>
    </submittedName>
</protein>
<gene>
    <name evidence="1" type="ORF">EV696_12013</name>
</gene>
<organism evidence="1 2">
    <name type="scientific">Permianibacter aggregans</name>
    <dbReference type="NCBI Taxonomy" id="1510150"/>
    <lineage>
        <taxon>Bacteria</taxon>
        <taxon>Pseudomonadati</taxon>
        <taxon>Pseudomonadota</taxon>
        <taxon>Gammaproteobacteria</taxon>
        <taxon>Pseudomonadales</taxon>
        <taxon>Pseudomonadaceae</taxon>
        <taxon>Permianibacter</taxon>
    </lineage>
</organism>
<keyword evidence="2" id="KW-1185">Reference proteome</keyword>
<dbReference type="EMBL" id="SNYM01000020">
    <property type="protein sequence ID" value="TDQ45436.1"/>
    <property type="molecule type" value="Genomic_DNA"/>
</dbReference>
<dbReference type="AlphaFoldDB" id="A0A4R6UHD1"/>
<dbReference type="Proteomes" id="UP000295375">
    <property type="component" value="Unassembled WGS sequence"/>
</dbReference>
<reference evidence="1 2" key="1">
    <citation type="submission" date="2019-03" db="EMBL/GenBank/DDBJ databases">
        <title>Genomic Encyclopedia of Type Strains, Phase IV (KMG-IV): sequencing the most valuable type-strain genomes for metagenomic binning, comparative biology and taxonomic classification.</title>
        <authorList>
            <person name="Goeker M."/>
        </authorList>
    </citation>
    <scope>NUCLEOTIDE SEQUENCE [LARGE SCALE GENOMIC DNA]</scope>
    <source>
        <strain evidence="1 2">DSM 103792</strain>
    </source>
</reference>
<evidence type="ECO:0000313" key="1">
    <source>
        <dbReference type="EMBL" id="TDQ45436.1"/>
    </source>
</evidence>
<proteinExistence type="predicted"/>